<evidence type="ECO:0008006" key="3">
    <source>
        <dbReference type="Google" id="ProtNLM"/>
    </source>
</evidence>
<dbReference type="Pfam" id="PF13835">
    <property type="entry name" value="DUF4194"/>
    <property type="match status" value="1"/>
</dbReference>
<organism evidence="1 2">
    <name type="scientific">Geobacter metallireducens (strain ATCC 53774 / DSM 7210 / GS-15)</name>
    <dbReference type="NCBI Taxonomy" id="269799"/>
    <lineage>
        <taxon>Bacteria</taxon>
        <taxon>Pseudomonadati</taxon>
        <taxon>Thermodesulfobacteriota</taxon>
        <taxon>Desulfuromonadia</taxon>
        <taxon>Geobacterales</taxon>
        <taxon>Geobacteraceae</taxon>
        <taxon>Geobacter</taxon>
    </lineage>
</organism>
<dbReference type="InterPro" id="IPR025449">
    <property type="entry name" value="JetB"/>
</dbReference>
<sequence>MLHELRRMLDKDENLAAEDLRRAASIALDRQFLFGDKSRDQRSFHQILDAEDYYRNLFDALNLELICDRTAGYVGVVPRESHLTVGLDTEHSLFLLVLRVIYERAAQECRVGEFSQVFTDSEVMLDTFVAHTGRKRPGLVRLREILRTFSRQGLLEIDEDEDKAIRFRIRPSIRDIVTHGFLQALEEYTKGGEGEENGTDEAGGGQ</sequence>
<evidence type="ECO:0000313" key="2">
    <source>
        <dbReference type="Proteomes" id="UP000007073"/>
    </source>
</evidence>
<dbReference type="STRING" id="269799.Gmet_3063"/>
<gene>
    <name evidence="1" type="ordered locus">Gmet_3063</name>
</gene>
<reference evidence="1 2" key="2">
    <citation type="journal article" date="2009" name="BMC Microbiol.">
        <title>The genome sequence of Geobacter metallireducens: features of metabolism, physiology and regulation common and dissimilar to Geobacter sulfurreducens.</title>
        <authorList>
            <person name="Aklujkar M."/>
            <person name="Krushkal J."/>
            <person name="DiBartolo G."/>
            <person name="Lapidus A."/>
            <person name="Land M.L."/>
            <person name="Lovley D.R."/>
        </authorList>
    </citation>
    <scope>NUCLEOTIDE SEQUENCE [LARGE SCALE GENOMIC DNA]</scope>
    <source>
        <strain evidence="2">ATCC 53774 / DSM 7210 / GS-15</strain>
    </source>
</reference>
<evidence type="ECO:0000313" key="1">
    <source>
        <dbReference type="EMBL" id="ABB33278.1"/>
    </source>
</evidence>
<dbReference type="Proteomes" id="UP000007073">
    <property type="component" value="Chromosome"/>
</dbReference>
<dbReference type="eggNOG" id="ENOG502Z86K">
    <property type="taxonomic scope" value="Bacteria"/>
</dbReference>
<reference evidence="1 2" key="1">
    <citation type="submission" date="2005-10" db="EMBL/GenBank/DDBJ databases">
        <title>Complete sequence of Geobacter metallireducens GS-15.</title>
        <authorList>
            <consortium name="US DOE Joint Genome Institute"/>
            <person name="Copeland A."/>
            <person name="Lucas S."/>
            <person name="Lapidus A."/>
            <person name="Barry K."/>
            <person name="Detter J.C."/>
            <person name="Glavina T."/>
            <person name="Hammon N."/>
            <person name="Israni S."/>
            <person name="Pitluck S."/>
            <person name="Di Bartolo G."/>
            <person name="Chain P."/>
            <person name="Schmutz J."/>
            <person name="Larimer F."/>
            <person name="Land M."/>
            <person name="Kyrpides N."/>
            <person name="Ivanova N."/>
            <person name="Richardson P."/>
        </authorList>
    </citation>
    <scope>NUCLEOTIDE SEQUENCE [LARGE SCALE GENOMIC DNA]</scope>
    <source>
        <strain evidence="2">ATCC 53774 / DSM 7210 / GS-15</strain>
    </source>
</reference>
<name>Q39R46_GEOMG</name>
<protein>
    <recommendedName>
        <fullName evidence="3">DUF4194 domain-containing protein</fullName>
    </recommendedName>
</protein>
<keyword evidence="2" id="KW-1185">Reference proteome</keyword>
<proteinExistence type="predicted"/>
<dbReference type="HOGENOM" id="CLU_084423_2_0_7"/>
<dbReference type="AlphaFoldDB" id="Q39R46"/>
<accession>Q39R46</accession>
<dbReference type="KEGG" id="gme:Gmet_3063"/>
<dbReference type="EMBL" id="CP000148">
    <property type="protein sequence ID" value="ABB33278.1"/>
    <property type="molecule type" value="Genomic_DNA"/>
</dbReference>